<dbReference type="AlphaFoldDB" id="A0A6C0AQX1"/>
<feature type="transmembrane region" description="Helical" evidence="1">
    <location>
        <begin position="53"/>
        <end position="74"/>
    </location>
</feature>
<proteinExistence type="predicted"/>
<accession>A0A6C0AQX1</accession>
<reference evidence="2" key="1">
    <citation type="journal article" date="2020" name="Nature">
        <title>Giant virus diversity and host interactions through global metagenomics.</title>
        <authorList>
            <person name="Schulz F."/>
            <person name="Roux S."/>
            <person name="Paez-Espino D."/>
            <person name="Jungbluth S."/>
            <person name="Walsh D.A."/>
            <person name="Denef V.J."/>
            <person name="McMahon K.D."/>
            <person name="Konstantinidis K.T."/>
            <person name="Eloe-Fadrosh E.A."/>
            <person name="Kyrpides N.C."/>
            <person name="Woyke T."/>
        </authorList>
    </citation>
    <scope>NUCLEOTIDE SEQUENCE</scope>
    <source>
        <strain evidence="2">GVMAG-S-1101164-72</strain>
    </source>
</reference>
<keyword evidence="1" id="KW-1133">Transmembrane helix</keyword>
<keyword evidence="1" id="KW-0812">Transmembrane</keyword>
<feature type="transmembrane region" description="Helical" evidence="1">
    <location>
        <begin position="20"/>
        <end position="41"/>
    </location>
</feature>
<dbReference type="EMBL" id="MN740759">
    <property type="protein sequence ID" value="QHS81721.1"/>
    <property type="molecule type" value="Genomic_DNA"/>
</dbReference>
<organism evidence="2">
    <name type="scientific">viral metagenome</name>
    <dbReference type="NCBI Taxonomy" id="1070528"/>
    <lineage>
        <taxon>unclassified sequences</taxon>
        <taxon>metagenomes</taxon>
        <taxon>organismal metagenomes</taxon>
    </lineage>
</organism>
<keyword evidence="1" id="KW-0472">Membrane</keyword>
<protein>
    <submittedName>
        <fullName evidence="2">Uncharacterized protein</fullName>
    </submittedName>
</protein>
<evidence type="ECO:0000313" key="2">
    <source>
        <dbReference type="EMBL" id="QHS81721.1"/>
    </source>
</evidence>
<evidence type="ECO:0000256" key="1">
    <source>
        <dbReference type="SAM" id="Phobius"/>
    </source>
</evidence>
<sequence length="90" mass="10266">MEEPKHVPKVLAYEYLEHPLFWAHILNAVFILIAVLIIVFHLKLVRNMGTYQLLMLSLAFSISVGVHGLTHMALEKAYGYNPLKTLLHGK</sequence>
<name>A0A6C0AQX1_9ZZZZ</name>